<accession>A0AAN8VM34</accession>
<evidence type="ECO:0000313" key="3">
    <source>
        <dbReference type="Proteomes" id="UP001370490"/>
    </source>
</evidence>
<evidence type="ECO:0000313" key="2">
    <source>
        <dbReference type="EMBL" id="KAK6932376.1"/>
    </source>
</evidence>
<gene>
    <name evidence="2" type="ORF">RJ641_002000</name>
</gene>
<reference evidence="2 3" key="1">
    <citation type="submission" date="2023-12" db="EMBL/GenBank/DDBJ databases">
        <title>A high-quality genome assembly for Dillenia turbinata (Dilleniales).</title>
        <authorList>
            <person name="Chanderbali A."/>
        </authorList>
    </citation>
    <scope>NUCLEOTIDE SEQUENCE [LARGE SCALE GENOMIC DNA]</scope>
    <source>
        <strain evidence="2">LSX21</strain>
        <tissue evidence="2">Leaf</tissue>
    </source>
</reference>
<proteinExistence type="predicted"/>
<organism evidence="2 3">
    <name type="scientific">Dillenia turbinata</name>
    <dbReference type="NCBI Taxonomy" id="194707"/>
    <lineage>
        <taxon>Eukaryota</taxon>
        <taxon>Viridiplantae</taxon>
        <taxon>Streptophyta</taxon>
        <taxon>Embryophyta</taxon>
        <taxon>Tracheophyta</taxon>
        <taxon>Spermatophyta</taxon>
        <taxon>Magnoliopsida</taxon>
        <taxon>eudicotyledons</taxon>
        <taxon>Gunneridae</taxon>
        <taxon>Pentapetalae</taxon>
        <taxon>Dilleniales</taxon>
        <taxon>Dilleniaceae</taxon>
        <taxon>Dillenia</taxon>
    </lineage>
</organism>
<keyword evidence="3" id="KW-1185">Reference proteome</keyword>
<protein>
    <submittedName>
        <fullName evidence="2">Uncharacterized protein</fullName>
    </submittedName>
</protein>
<sequence>MHYLQEFSPGSNGRMTTMGVYVRELLLGQSSINFSCVPSFFFGTKLGGHKQAKLGYSKLEVVTQARKMRITKRANSRPGHIRGPPPNGTKVKGGTPSSNLEGSNSFGFEKYLGSLCVVYAFQCI</sequence>
<comment type="caution">
    <text evidence="2">The sequence shown here is derived from an EMBL/GenBank/DDBJ whole genome shotgun (WGS) entry which is preliminary data.</text>
</comment>
<name>A0AAN8VM34_9MAGN</name>
<dbReference type="EMBL" id="JBAMMX010000010">
    <property type="protein sequence ID" value="KAK6932376.1"/>
    <property type="molecule type" value="Genomic_DNA"/>
</dbReference>
<dbReference type="Proteomes" id="UP001370490">
    <property type="component" value="Unassembled WGS sequence"/>
</dbReference>
<dbReference type="AlphaFoldDB" id="A0AAN8VM34"/>
<evidence type="ECO:0000256" key="1">
    <source>
        <dbReference type="SAM" id="MobiDB-lite"/>
    </source>
</evidence>
<feature type="region of interest" description="Disordered" evidence="1">
    <location>
        <begin position="72"/>
        <end position="96"/>
    </location>
</feature>